<evidence type="ECO:0000256" key="3">
    <source>
        <dbReference type="ARBA" id="ARBA00022448"/>
    </source>
</evidence>
<keyword evidence="5 6" id="KW-0653">Protein transport</keyword>
<evidence type="ECO:0000256" key="2">
    <source>
        <dbReference type="ARBA" id="ARBA00007617"/>
    </source>
</evidence>
<reference evidence="9 10" key="1">
    <citation type="journal article" date="2018" name="Mol. Biol. Evol.">
        <title>Broad Genomic Sampling Reveals a Smut Pathogenic Ancestry of the Fungal Clade Ustilaginomycotina.</title>
        <authorList>
            <person name="Kijpornyongpan T."/>
            <person name="Mondo S.J."/>
            <person name="Barry K."/>
            <person name="Sandor L."/>
            <person name="Lee J."/>
            <person name="Lipzen A."/>
            <person name="Pangilinan J."/>
            <person name="LaButti K."/>
            <person name="Hainaut M."/>
            <person name="Henrissat B."/>
            <person name="Grigoriev I.V."/>
            <person name="Spatafora J.W."/>
            <person name="Aime M.C."/>
        </authorList>
    </citation>
    <scope>NUCLEOTIDE SEQUENCE [LARGE SCALE GENOMIC DNA]</scope>
    <source>
        <strain evidence="9 10">MCA 4186</strain>
    </source>
</reference>
<evidence type="ECO:0000256" key="7">
    <source>
        <dbReference type="SAM" id="MobiDB-lite"/>
    </source>
</evidence>
<evidence type="ECO:0000259" key="8">
    <source>
        <dbReference type="PROSITE" id="PS51314"/>
    </source>
</evidence>
<name>A0A316Z8F3_9BASI</name>
<evidence type="ECO:0000313" key="10">
    <source>
        <dbReference type="Proteomes" id="UP000245946"/>
    </source>
</evidence>
<feature type="compositionally biased region" description="Low complexity" evidence="7">
    <location>
        <begin position="142"/>
        <end position="159"/>
    </location>
</feature>
<keyword evidence="10" id="KW-1185">Reference proteome</keyword>
<dbReference type="GO" id="GO:0006612">
    <property type="term" value="P:protein targeting to membrane"/>
    <property type="evidence" value="ECO:0007669"/>
    <property type="project" value="TreeGrafter"/>
</dbReference>
<evidence type="ECO:0000313" key="9">
    <source>
        <dbReference type="EMBL" id="PWN98060.1"/>
    </source>
</evidence>
<dbReference type="Pfam" id="PF07200">
    <property type="entry name" value="Mod_r"/>
    <property type="match status" value="1"/>
</dbReference>
<gene>
    <name evidence="9" type="ORF">FA09DRAFT_338495</name>
</gene>
<dbReference type="OrthoDB" id="10260857at2759"/>
<dbReference type="RefSeq" id="XP_025598339.1">
    <property type="nucleotide sequence ID" value="XM_025744111.1"/>
</dbReference>
<evidence type="ECO:0000256" key="6">
    <source>
        <dbReference type="PROSITE-ProRule" id="PRU00646"/>
    </source>
</evidence>
<comment type="similarity">
    <text evidence="2">Belongs to the VPS37 family.</text>
</comment>
<dbReference type="Proteomes" id="UP000245946">
    <property type="component" value="Unassembled WGS sequence"/>
</dbReference>
<keyword evidence="3 6" id="KW-0813">Transport</keyword>
<dbReference type="PANTHER" id="PTHR13678:SF2">
    <property type="entry name" value="VACUOLAR PROTEIN SORTING-ASSOCIATED PROTEIN 37A"/>
    <property type="match status" value="1"/>
</dbReference>
<comment type="subcellular location">
    <subcellularLocation>
        <location evidence="1">Endosome</location>
    </subcellularLocation>
</comment>
<dbReference type="PANTHER" id="PTHR13678">
    <property type="entry name" value="VACUOLAR PROTEIN SORTING-ASSOCIATED PROTEIN 37"/>
    <property type="match status" value="1"/>
</dbReference>
<dbReference type="InterPro" id="IPR009851">
    <property type="entry name" value="Mod_r"/>
</dbReference>
<proteinExistence type="inferred from homology"/>
<dbReference type="AlphaFoldDB" id="A0A316Z8F3"/>
<evidence type="ECO:0000256" key="1">
    <source>
        <dbReference type="ARBA" id="ARBA00004177"/>
    </source>
</evidence>
<feature type="domain" description="VPS37 C-terminal" evidence="8">
    <location>
        <begin position="84"/>
        <end position="198"/>
    </location>
</feature>
<feature type="region of interest" description="Disordered" evidence="7">
    <location>
        <begin position="139"/>
        <end position="159"/>
    </location>
</feature>
<dbReference type="GO" id="GO:0043162">
    <property type="term" value="P:ubiquitin-dependent protein catabolic process via the multivesicular body sorting pathway"/>
    <property type="evidence" value="ECO:0007669"/>
    <property type="project" value="TreeGrafter"/>
</dbReference>
<dbReference type="GO" id="GO:0000813">
    <property type="term" value="C:ESCRT I complex"/>
    <property type="evidence" value="ECO:0007669"/>
    <property type="project" value="UniProtKB-ARBA"/>
</dbReference>
<evidence type="ECO:0000256" key="4">
    <source>
        <dbReference type="ARBA" id="ARBA00022753"/>
    </source>
</evidence>
<dbReference type="EMBL" id="KZ819292">
    <property type="protein sequence ID" value="PWN98060.1"/>
    <property type="molecule type" value="Genomic_DNA"/>
</dbReference>
<dbReference type="GeneID" id="37271655"/>
<sequence length="198" mass="21213">MSAAPPDLAALSRAQLHSLLSSPNDDAFLAWARSLPALQQLAADEAALRAEAESKAAQNLALAPPLEALREETTALYERARRLEGEWAAGEAGMREAYKRFAPSSLHASLAQSVAQLHDDSERMASAYVEGLPLGIASDASPGATPGTGTPTNGVATPPQLAAADDFVRRYRALRGTYHRRNILLERLARGSVTWRDE</sequence>
<evidence type="ECO:0000256" key="5">
    <source>
        <dbReference type="ARBA" id="ARBA00022927"/>
    </source>
</evidence>
<organism evidence="9 10">
    <name type="scientific">Tilletiopsis washingtonensis</name>
    <dbReference type="NCBI Taxonomy" id="58919"/>
    <lineage>
        <taxon>Eukaryota</taxon>
        <taxon>Fungi</taxon>
        <taxon>Dikarya</taxon>
        <taxon>Basidiomycota</taxon>
        <taxon>Ustilaginomycotina</taxon>
        <taxon>Exobasidiomycetes</taxon>
        <taxon>Entylomatales</taxon>
        <taxon>Entylomatales incertae sedis</taxon>
        <taxon>Tilletiopsis</taxon>
    </lineage>
</organism>
<dbReference type="GO" id="GO:0006623">
    <property type="term" value="P:protein targeting to vacuole"/>
    <property type="evidence" value="ECO:0007669"/>
    <property type="project" value="TreeGrafter"/>
</dbReference>
<accession>A0A316Z8F3</accession>
<dbReference type="PROSITE" id="PS51314">
    <property type="entry name" value="VPS37_C"/>
    <property type="match status" value="1"/>
</dbReference>
<dbReference type="STRING" id="58919.A0A316Z8F3"/>
<protein>
    <recommendedName>
        <fullName evidence="8">VPS37 C-terminal domain-containing protein</fullName>
    </recommendedName>
</protein>
<keyword evidence="4" id="KW-0967">Endosome</keyword>